<evidence type="ECO:0000313" key="1">
    <source>
        <dbReference type="EMBL" id="EHP44136.1"/>
    </source>
</evidence>
<evidence type="ECO:0000313" key="2">
    <source>
        <dbReference type="Proteomes" id="UP000005808"/>
    </source>
</evidence>
<sequence length="72" mass="8362">MEWSFIVSLLDLLDFDTSAPYVSARRTALSNISVIRVEPSSFYSSRVWTTWAHTRSSVMSLAQHRVDKQQLW</sequence>
<proteinExistence type="predicted"/>
<name>H1RZS0_9BURK</name>
<reference evidence="1 2" key="1">
    <citation type="journal article" date="2012" name="J. Bacteriol.">
        <title>De Novo Genome Project of Cupriavidus basilensis OR16.</title>
        <authorList>
            <person name="Cserhati M."/>
            <person name="Kriszt B."/>
            <person name="Szoboszlay S."/>
            <person name="Toth A."/>
            <person name="Szabo I."/>
            <person name="Tancsics A."/>
            <person name="Nagy I."/>
            <person name="Horvath B."/>
            <person name="Nagy I."/>
            <person name="Kukolya J."/>
        </authorList>
    </citation>
    <scope>NUCLEOTIDE SEQUENCE [LARGE SCALE GENOMIC DNA]</scope>
    <source>
        <strain evidence="1 2">OR16</strain>
    </source>
</reference>
<gene>
    <name evidence="1" type="ORF">OR16_04117</name>
</gene>
<accession>H1RZS0</accession>
<comment type="caution">
    <text evidence="1">The sequence shown here is derived from an EMBL/GenBank/DDBJ whole genome shotgun (WGS) entry which is preliminary data.</text>
</comment>
<dbReference type="AlphaFoldDB" id="H1RZS0"/>
<dbReference type="EMBL" id="AHJE01000012">
    <property type="protein sequence ID" value="EHP44136.1"/>
    <property type="molecule type" value="Genomic_DNA"/>
</dbReference>
<protein>
    <submittedName>
        <fullName evidence="1">Uncharacterized protein</fullName>
    </submittedName>
</protein>
<organism evidence="1 2">
    <name type="scientific">Cupriavidus basilensis OR16</name>
    <dbReference type="NCBI Taxonomy" id="1127483"/>
    <lineage>
        <taxon>Bacteria</taxon>
        <taxon>Pseudomonadati</taxon>
        <taxon>Pseudomonadota</taxon>
        <taxon>Betaproteobacteria</taxon>
        <taxon>Burkholderiales</taxon>
        <taxon>Burkholderiaceae</taxon>
        <taxon>Cupriavidus</taxon>
    </lineage>
</organism>
<dbReference type="Proteomes" id="UP000005808">
    <property type="component" value="Unassembled WGS sequence"/>
</dbReference>